<keyword evidence="1" id="KW-0472">Membrane</keyword>
<evidence type="ECO:0000313" key="3">
    <source>
        <dbReference type="Proteomes" id="UP001476798"/>
    </source>
</evidence>
<proteinExistence type="predicted"/>
<organism evidence="2 3">
    <name type="scientific">Goodea atripinnis</name>
    <dbReference type="NCBI Taxonomy" id="208336"/>
    <lineage>
        <taxon>Eukaryota</taxon>
        <taxon>Metazoa</taxon>
        <taxon>Chordata</taxon>
        <taxon>Craniata</taxon>
        <taxon>Vertebrata</taxon>
        <taxon>Euteleostomi</taxon>
        <taxon>Actinopterygii</taxon>
        <taxon>Neopterygii</taxon>
        <taxon>Teleostei</taxon>
        <taxon>Neoteleostei</taxon>
        <taxon>Acanthomorphata</taxon>
        <taxon>Ovalentaria</taxon>
        <taxon>Atherinomorphae</taxon>
        <taxon>Cyprinodontiformes</taxon>
        <taxon>Goodeidae</taxon>
        <taxon>Goodea</taxon>
    </lineage>
</organism>
<keyword evidence="1" id="KW-0812">Transmembrane</keyword>
<name>A0ABV0N6X2_9TELE</name>
<dbReference type="Proteomes" id="UP001476798">
    <property type="component" value="Unassembled WGS sequence"/>
</dbReference>
<feature type="transmembrane region" description="Helical" evidence="1">
    <location>
        <begin position="74"/>
        <end position="99"/>
    </location>
</feature>
<evidence type="ECO:0000313" key="2">
    <source>
        <dbReference type="EMBL" id="MEQ2167101.1"/>
    </source>
</evidence>
<comment type="caution">
    <text evidence="2">The sequence shown here is derived from an EMBL/GenBank/DDBJ whole genome shotgun (WGS) entry which is preliminary data.</text>
</comment>
<accession>A0ABV0N6X2</accession>
<evidence type="ECO:0000256" key="1">
    <source>
        <dbReference type="SAM" id="Phobius"/>
    </source>
</evidence>
<dbReference type="EMBL" id="JAHRIO010030006">
    <property type="protein sequence ID" value="MEQ2167101.1"/>
    <property type="molecule type" value="Genomic_DNA"/>
</dbReference>
<sequence length="101" mass="11746">MLRDKRRKARRRALVLNWDKDKTKSVDSTPLGFPHSPQCLHAAIAKTFQATNRKFTVVKLTSVISIFTHSTKCFYVYVKPFVGLIFHVYVLITDIFFFANH</sequence>
<gene>
    <name evidence="2" type="ORF">GOODEAATRI_000727</name>
</gene>
<protein>
    <submittedName>
        <fullName evidence="2">Uncharacterized protein</fullName>
    </submittedName>
</protein>
<keyword evidence="3" id="KW-1185">Reference proteome</keyword>
<reference evidence="2 3" key="1">
    <citation type="submission" date="2021-06" db="EMBL/GenBank/DDBJ databases">
        <authorList>
            <person name="Palmer J.M."/>
        </authorList>
    </citation>
    <scope>NUCLEOTIDE SEQUENCE [LARGE SCALE GENOMIC DNA]</scope>
    <source>
        <strain evidence="2 3">GA_2019</strain>
        <tissue evidence="2">Muscle</tissue>
    </source>
</reference>
<keyword evidence="1" id="KW-1133">Transmembrane helix</keyword>